<reference evidence="3 4" key="1">
    <citation type="journal article" date="2022" name="Res Sq">
        <title>Evolution of multicellular longitudinally dividing oral cavity symbionts (Neisseriaceae).</title>
        <authorList>
            <person name="Nyongesa S."/>
            <person name="Weber P."/>
            <person name="Bernet E."/>
            <person name="Pullido F."/>
            <person name="Nieckarz M."/>
            <person name="Delaby M."/>
            <person name="Nieves C."/>
            <person name="Viehboeck T."/>
            <person name="Krause N."/>
            <person name="Rivera-Millot A."/>
            <person name="Nakamura A."/>
            <person name="Vischer N."/>
            <person name="VanNieuwenhze M."/>
            <person name="Brun Y."/>
            <person name="Cava F."/>
            <person name="Bulgheresi S."/>
            <person name="Veyrier F."/>
        </authorList>
    </citation>
    <scope>NUCLEOTIDE SEQUENCE [LARGE SCALE GENOMIC DNA]</scope>
    <source>
        <strain evidence="3 4">17694</strain>
    </source>
</reference>
<organism evidence="3 4">
    <name type="scientific">Conchiformibius kuhniae</name>
    <dbReference type="NCBI Taxonomy" id="211502"/>
    <lineage>
        <taxon>Bacteria</taxon>
        <taxon>Pseudomonadati</taxon>
        <taxon>Pseudomonadota</taxon>
        <taxon>Betaproteobacteria</taxon>
        <taxon>Neisseriales</taxon>
        <taxon>Neisseriaceae</taxon>
        <taxon>Conchiformibius</taxon>
    </lineage>
</organism>
<name>A0ABD8B6S4_9NEIS</name>
<sequence length="162" mass="17474">MVRIPEQNGGGRGEKRCLYFIFRHCRRIVKSIYSLTACVCLSIFHLVSFRFEPPPFTALLFGRGVTPSESGQGTGLHFVQPYELKHENQPDAGNAKRPQAGVLRSLVCVPAKPCRNDGGGSGASSTALRSGFSSQNPQMQGENPRKVGYLAGIFNAAGADFG</sequence>
<feature type="region of interest" description="Disordered" evidence="1">
    <location>
        <begin position="116"/>
        <end position="144"/>
    </location>
</feature>
<keyword evidence="2" id="KW-0812">Transmembrane</keyword>
<protein>
    <submittedName>
        <fullName evidence="3">Uncharacterized protein</fullName>
    </submittedName>
</protein>
<dbReference type="EMBL" id="CP091521">
    <property type="protein sequence ID" value="XHH49701.1"/>
    <property type="molecule type" value="Genomic_DNA"/>
</dbReference>
<feature type="transmembrane region" description="Helical" evidence="2">
    <location>
        <begin position="32"/>
        <end position="51"/>
    </location>
</feature>
<proteinExistence type="predicted"/>
<evidence type="ECO:0000313" key="3">
    <source>
        <dbReference type="EMBL" id="XHH49701.1"/>
    </source>
</evidence>
<keyword evidence="2" id="KW-0472">Membrane</keyword>
<dbReference type="AlphaFoldDB" id="A0ABD8B6S4"/>
<evidence type="ECO:0000256" key="2">
    <source>
        <dbReference type="SAM" id="Phobius"/>
    </source>
</evidence>
<evidence type="ECO:0000256" key="1">
    <source>
        <dbReference type="SAM" id="MobiDB-lite"/>
    </source>
</evidence>
<evidence type="ECO:0000313" key="4">
    <source>
        <dbReference type="Proteomes" id="UP000831534"/>
    </source>
</evidence>
<keyword evidence="4" id="KW-1185">Reference proteome</keyword>
<accession>A0ABD8B6S4</accession>
<feature type="compositionally biased region" description="Polar residues" evidence="1">
    <location>
        <begin position="123"/>
        <end position="141"/>
    </location>
</feature>
<dbReference type="Proteomes" id="UP000831534">
    <property type="component" value="Chromosome"/>
</dbReference>
<dbReference type="KEGG" id="ckh:LVJ77_12390"/>
<keyword evidence="2" id="KW-1133">Transmembrane helix</keyword>
<gene>
    <name evidence="3" type="ORF">LVJ77_12390</name>
</gene>
<dbReference type="RefSeq" id="WP_156900846.1">
    <property type="nucleotide sequence ID" value="NZ_CP091521.1"/>
</dbReference>